<sequence length="692" mass="75597">MMILLCSMKCSLEKSESFLLQSADDFEDTFSSKLRYFLGLQTRNGEKNDYDWLLTPPDTPLFPSLDDEQPPVNVASRGRPRSQPVSIPRSSTMEKSHRSRRGSASPNRLSPSLGSGNSTFQSNGRPSSAPHSSPTRSQQSATPSPPPNLRTSLADRPVSYVRGSSPASKNSKDSGSKFSRRSVSPASRSVSSSYGHDRDRISSQSKGSVASSGDDDVDSLQSIHVGSLDRLALKRIGGFPNNRAHAFSKNSSRVFSPSSAPKRSFDSAIRQMDHRKSPQNMFRPLLSSVPSTTLYSGKASSEHSSLMLRNSSVTTSINASSDQVTCAAPDTEGSCRHQDDMATETWQDDSLHSRLHDFGRDTTIEHEPGDSEEFRHHDIEISSASDTLCVKADFSEVDSLESTKVCSKCGCRYHVIETLEKDVDFCPDCCREENLVGADCCREENLVGAAIPDTLIVADESLPVPSIKISKEYKQSDEPDTQVALPELQPQVNDMELQFVDMVDARVSSHEDRVKQSETSHHGQKRFYSQESSLTMSSMEGSEHSTTTGHHETGQPPAGYSLPGGDAGDHQLPHSNIYPSLRAGVSEGAGISVLLKRSISSKGPVVQGRTLVASTITYDDLSYARDCANSLRSSIGYGSTSASSSIDFSSGRHSETRVQRQLSGRKSDLENHRYDLNSRPQSISSSLFRNFK</sequence>
<reference evidence="2" key="2">
    <citation type="journal article" date="2023" name="Int. J. Mol. Sci.">
        <title>De Novo Assembly and Annotation of 11 Diverse Shrub Willow (Salix) Genomes Reveals Novel Gene Organization in Sex-Linked Regions.</title>
        <authorList>
            <person name="Hyden B."/>
            <person name="Feng K."/>
            <person name="Yates T.B."/>
            <person name="Jawdy S."/>
            <person name="Cereghino C."/>
            <person name="Smart L.B."/>
            <person name="Muchero W."/>
        </authorList>
    </citation>
    <scope>NUCLEOTIDE SEQUENCE [LARGE SCALE GENOMIC DNA]</scope>
    <source>
        <tissue evidence="2">Shoot tip</tissue>
    </source>
</reference>
<feature type="compositionally biased region" description="Polar residues" evidence="1">
    <location>
        <begin position="83"/>
        <end position="93"/>
    </location>
</feature>
<dbReference type="GO" id="GO:0043622">
    <property type="term" value="P:cortical microtubule organization"/>
    <property type="evidence" value="ECO:0007669"/>
    <property type="project" value="TreeGrafter"/>
</dbReference>
<feature type="compositionally biased region" description="Polar residues" evidence="1">
    <location>
        <begin position="248"/>
        <end position="261"/>
    </location>
</feature>
<feature type="compositionally biased region" description="Polar residues" evidence="1">
    <location>
        <begin position="527"/>
        <end position="539"/>
    </location>
</feature>
<dbReference type="PANTHER" id="PTHR31949:SF3">
    <property type="entry name" value="RUN_FYVE DOMAIN PROTEIN"/>
    <property type="match status" value="1"/>
</dbReference>
<evidence type="ECO:0000256" key="1">
    <source>
        <dbReference type="SAM" id="MobiDB-lite"/>
    </source>
</evidence>
<feature type="compositionally biased region" description="Low complexity" evidence="1">
    <location>
        <begin position="202"/>
        <end position="212"/>
    </location>
</feature>
<dbReference type="OrthoDB" id="1929779at2759"/>
<keyword evidence="3" id="KW-1185">Reference proteome</keyword>
<comment type="caution">
    <text evidence="2">The sequence shown here is derived from an EMBL/GenBank/DDBJ whole genome shotgun (WGS) entry which is preliminary data.</text>
</comment>
<reference evidence="2" key="1">
    <citation type="submission" date="2022-11" db="EMBL/GenBank/DDBJ databases">
        <authorList>
            <person name="Hyden B.L."/>
            <person name="Feng K."/>
            <person name="Yates T."/>
            <person name="Jawdy S."/>
            <person name="Smart L.B."/>
            <person name="Muchero W."/>
        </authorList>
    </citation>
    <scope>NUCLEOTIDE SEQUENCE</scope>
    <source>
        <tissue evidence="2">Shoot tip</tissue>
    </source>
</reference>
<feature type="region of interest" description="Disordered" evidence="1">
    <location>
        <begin position="636"/>
        <end position="677"/>
    </location>
</feature>
<feature type="compositionally biased region" description="Polar residues" evidence="1">
    <location>
        <begin position="102"/>
        <end position="142"/>
    </location>
</feature>
<proteinExistence type="predicted"/>
<dbReference type="EMBL" id="JAPFFL010000012">
    <property type="protein sequence ID" value="KAJ6689152.1"/>
    <property type="molecule type" value="Genomic_DNA"/>
</dbReference>
<feature type="compositionally biased region" description="Basic and acidic residues" evidence="1">
    <location>
        <begin position="508"/>
        <end position="521"/>
    </location>
</feature>
<feature type="compositionally biased region" description="Low complexity" evidence="1">
    <location>
        <begin position="181"/>
        <end position="193"/>
    </location>
</feature>
<accession>A0A9Q0PJM7</accession>
<protein>
    <submittedName>
        <fullName evidence="2">Uncharacterized protein</fullName>
    </submittedName>
</protein>
<feature type="compositionally biased region" description="Low complexity" evidence="1">
    <location>
        <begin position="636"/>
        <end position="649"/>
    </location>
</feature>
<feature type="region of interest" description="Disordered" evidence="1">
    <location>
        <begin position="242"/>
        <end position="265"/>
    </location>
</feature>
<dbReference type="AlphaFoldDB" id="A0A9Q0PJM7"/>
<dbReference type="PANTHER" id="PTHR31949">
    <property type="entry name" value="GASTRIC MUCIN-LIKE PROTEIN"/>
    <property type="match status" value="1"/>
</dbReference>
<evidence type="ECO:0000313" key="3">
    <source>
        <dbReference type="Proteomes" id="UP001151529"/>
    </source>
</evidence>
<feature type="region of interest" description="Disordered" evidence="1">
    <location>
        <begin position="508"/>
        <end position="578"/>
    </location>
</feature>
<feature type="compositionally biased region" description="Basic and acidic residues" evidence="1">
    <location>
        <begin position="665"/>
        <end position="676"/>
    </location>
</feature>
<name>A0A9Q0PJM7_SALVM</name>
<evidence type="ECO:0000313" key="2">
    <source>
        <dbReference type="EMBL" id="KAJ6689152.1"/>
    </source>
</evidence>
<organism evidence="2 3">
    <name type="scientific">Salix viminalis</name>
    <name type="common">Common osier</name>
    <name type="synonym">Basket willow</name>
    <dbReference type="NCBI Taxonomy" id="40686"/>
    <lineage>
        <taxon>Eukaryota</taxon>
        <taxon>Viridiplantae</taxon>
        <taxon>Streptophyta</taxon>
        <taxon>Embryophyta</taxon>
        <taxon>Tracheophyta</taxon>
        <taxon>Spermatophyta</taxon>
        <taxon>Magnoliopsida</taxon>
        <taxon>eudicotyledons</taxon>
        <taxon>Gunneridae</taxon>
        <taxon>Pentapetalae</taxon>
        <taxon>rosids</taxon>
        <taxon>fabids</taxon>
        <taxon>Malpighiales</taxon>
        <taxon>Salicaceae</taxon>
        <taxon>Saliceae</taxon>
        <taxon>Salix</taxon>
    </lineage>
</organism>
<feature type="region of interest" description="Disordered" evidence="1">
    <location>
        <begin position="60"/>
        <end position="219"/>
    </location>
</feature>
<dbReference type="Proteomes" id="UP001151529">
    <property type="component" value="Chromosome 8"/>
</dbReference>
<gene>
    <name evidence="2" type="ORF">OIU85_005548</name>
</gene>
<dbReference type="GO" id="GO:0055028">
    <property type="term" value="C:cortical microtubule"/>
    <property type="evidence" value="ECO:0007669"/>
    <property type="project" value="TreeGrafter"/>
</dbReference>